<keyword evidence="3" id="KW-0949">S-adenosyl-L-methionine</keyword>
<organism evidence="5 6">
    <name type="scientific">Sphingobacterium oryzagri</name>
    <dbReference type="NCBI Taxonomy" id="3025669"/>
    <lineage>
        <taxon>Bacteria</taxon>
        <taxon>Pseudomonadati</taxon>
        <taxon>Bacteroidota</taxon>
        <taxon>Sphingobacteriia</taxon>
        <taxon>Sphingobacteriales</taxon>
        <taxon>Sphingobacteriaceae</taxon>
        <taxon>Sphingobacterium</taxon>
    </lineage>
</organism>
<evidence type="ECO:0000256" key="1">
    <source>
        <dbReference type="ARBA" id="ARBA00022603"/>
    </source>
</evidence>
<dbReference type="InterPro" id="IPR029063">
    <property type="entry name" value="SAM-dependent_MTases_sf"/>
</dbReference>
<evidence type="ECO:0000256" key="3">
    <source>
        <dbReference type="ARBA" id="ARBA00022691"/>
    </source>
</evidence>
<dbReference type="GO" id="GO:0032259">
    <property type="term" value="P:methylation"/>
    <property type="evidence" value="ECO:0007669"/>
    <property type="project" value="UniProtKB-KW"/>
</dbReference>
<dbReference type="GO" id="GO:0008168">
    <property type="term" value="F:methyltransferase activity"/>
    <property type="evidence" value="ECO:0007669"/>
    <property type="project" value="UniProtKB-KW"/>
</dbReference>
<dbReference type="PANTHER" id="PTHR43464">
    <property type="entry name" value="METHYLTRANSFERASE"/>
    <property type="match status" value="1"/>
</dbReference>
<evidence type="ECO:0000313" key="6">
    <source>
        <dbReference type="Proteomes" id="UP001221558"/>
    </source>
</evidence>
<reference evidence="5 6" key="1">
    <citation type="submission" date="2023-02" db="EMBL/GenBank/DDBJ databases">
        <title>Genome sequence of Sphingobacterium sp. KACC 22765.</title>
        <authorList>
            <person name="Kim S."/>
            <person name="Heo J."/>
            <person name="Kwon S.-W."/>
        </authorList>
    </citation>
    <scope>NUCLEOTIDE SEQUENCE [LARGE SCALE GENOMIC DNA]</scope>
    <source>
        <strain evidence="5 6">KACC 22765</strain>
    </source>
</reference>
<dbReference type="Pfam" id="PF08241">
    <property type="entry name" value="Methyltransf_11"/>
    <property type="match status" value="1"/>
</dbReference>
<gene>
    <name evidence="5" type="ORF">PQ465_11635</name>
</gene>
<name>A0ABY7WF01_9SPHI</name>
<evidence type="ECO:0000259" key="4">
    <source>
        <dbReference type="Pfam" id="PF08241"/>
    </source>
</evidence>
<dbReference type="Gene3D" id="3.40.50.150">
    <property type="entry name" value="Vaccinia Virus protein VP39"/>
    <property type="match status" value="1"/>
</dbReference>
<dbReference type="SUPFAM" id="SSF53335">
    <property type="entry name" value="S-adenosyl-L-methionine-dependent methyltransferases"/>
    <property type="match status" value="1"/>
</dbReference>
<evidence type="ECO:0000313" key="5">
    <source>
        <dbReference type="EMBL" id="WDF66958.1"/>
    </source>
</evidence>
<proteinExistence type="predicted"/>
<dbReference type="InterPro" id="IPR013216">
    <property type="entry name" value="Methyltransf_11"/>
</dbReference>
<keyword evidence="6" id="KW-1185">Reference proteome</keyword>
<dbReference type="RefSeq" id="WP_274265698.1">
    <property type="nucleotide sequence ID" value="NZ_CP117880.1"/>
</dbReference>
<dbReference type="EMBL" id="CP117880">
    <property type="protein sequence ID" value="WDF66958.1"/>
    <property type="molecule type" value="Genomic_DNA"/>
</dbReference>
<dbReference type="Proteomes" id="UP001221558">
    <property type="component" value="Chromosome"/>
</dbReference>
<protein>
    <submittedName>
        <fullName evidence="5">Class I SAM-dependent methyltransferase</fullName>
    </submittedName>
</protein>
<sequence>MSEDSKTYSIYSNADFVDKYFESIQHNAWNAYYERPSSLSLLPDITNKRILDAGCGPGIVSKILRERGALVTSVDYSPAMVDVARKVLGETGDIKCMDLNLGLPNFDDKAFDIIYCSLTIHYIDDLEFLFKEFCRVLRKGGVLIFSTDHPDSPAFKDSPITAKRVNDVVWENFGITLRVIERPWGDILSSLEKANLRIEKIIDAEPTEQCRFYFPQTYQYLKENRHFICLRATKSEFPLVHD</sequence>
<feature type="domain" description="Methyltransferase type 11" evidence="4">
    <location>
        <begin position="51"/>
        <end position="145"/>
    </location>
</feature>
<evidence type="ECO:0000256" key="2">
    <source>
        <dbReference type="ARBA" id="ARBA00022679"/>
    </source>
</evidence>
<keyword evidence="1 5" id="KW-0489">Methyltransferase</keyword>
<accession>A0ABY7WF01</accession>
<dbReference type="PANTHER" id="PTHR43464:SF19">
    <property type="entry name" value="UBIQUINONE BIOSYNTHESIS O-METHYLTRANSFERASE, MITOCHONDRIAL"/>
    <property type="match status" value="1"/>
</dbReference>
<keyword evidence="2" id="KW-0808">Transferase</keyword>
<dbReference type="CDD" id="cd02440">
    <property type="entry name" value="AdoMet_MTases"/>
    <property type="match status" value="1"/>
</dbReference>